<organism evidence="3 4">
    <name type="scientific">Candidatus Clostridium stratigraminis</name>
    <dbReference type="NCBI Taxonomy" id="3381661"/>
    <lineage>
        <taxon>Bacteria</taxon>
        <taxon>Bacillati</taxon>
        <taxon>Bacillota</taxon>
        <taxon>Clostridia</taxon>
        <taxon>Eubacteriales</taxon>
        <taxon>Clostridiaceae</taxon>
        <taxon>Clostridium</taxon>
    </lineage>
</organism>
<evidence type="ECO:0000256" key="1">
    <source>
        <dbReference type="SAM" id="Phobius"/>
    </source>
</evidence>
<proteinExistence type="predicted"/>
<keyword evidence="1" id="KW-1133">Transmembrane helix</keyword>
<dbReference type="PANTHER" id="PTHR34351">
    <property type="entry name" value="SLR1927 PROTEIN-RELATED"/>
    <property type="match status" value="1"/>
</dbReference>
<feature type="transmembrane region" description="Helical" evidence="1">
    <location>
        <begin position="29"/>
        <end position="47"/>
    </location>
</feature>
<keyword evidence="4" id="KW-1185">Reference proteome</keyword>
<feature type="domain" description="DUF58" evidence="2">
    <location>
        <begin position="193"/>
        <end position="278"/>
    </location>
</feature>
<evidence type="ECO:0000313" key="3">
    <source>
        <dbReference type="EMBL" id="MFL0248215.1"/>
    </source>
</evidence>
<evidence type="ECO:0000313" key="4">
    <source>
        <dbReference type="Proteomes" id="UP001623591"/>
    </source>
</evidence>
<keyword evidence="1" id="KW-0812">Transmembrane</keyword>
<gene>
    <name evidence="3" type="ORF">ACJDUG_14740</name>
</gene>
<sequence length="392" mass="45170">MFKISIKFILLLIISYIFALVQGGNLPYRIFHGLLLTFLIGFIYILIKQKDIKIQVKFNNKIYSSGEEQEFITIINNYGFLPAPYVLLNNKAIEQINVKYNGDAVSLNPADSMWIRNVVKFNKRGLYNFGEMSVKVSDLFSIFEKKININLNIPIKVYPKVYGISKFTSNGSDIFKNAINNISNIEDLYSTKEIRKYNIGDNLKKVNWKVSAKHGELYVKNPDLVSGEESNIFLDMSKSNILISEDEIKEEQLIDLSASVVSHMQLRGIKTKLFINTKLPRVFEIKSRNDFNELLEFFLTQKSDGENDFSMFINSNINKIPALSWIGIITTNVNRELKDNLLLLKDKGYNITVFYSAFSLKDITYNEILKKSQIECLSLFDIMNKQESKVKI</sequence>
<dbReference type="InterPro" id="IPR002881">
    <property type="entry name" value="DUF58"/>
</dbReference>
<dbReference type="PANTHER" id="PTHR34351:SF2">
    <property type="entry name" value="DUF58 DOMAIN-CONTAINING PROTEIN"/>
    <property type="match status" value="1"/>
</dbReference>
<dbReference type="RefSeq" id="WP_406770645.1">
    <property type="nucleotide sequence ID" value="NZ_JBJHZZ010000014.1"/>
</dbReference>
<dbReference type="EMBL" id="JBJHZZ010000014">
    <property type="protein sequence ID" value="MFL0248215.1"/>
    <property type="molecule type" value="Genomic_DNA"/>
</dbReference>
<keyword evidence="1" id="KW-0472">Membrane</keyword>
<accession>A0ABW8T700</accession>
<reference evidence="3 4" key="1">
    <citation type="submission" date="2024-11" db="EMBL/GenBank/DDBJ databases">
        <authorList>
            <person name="Heng Y.C."/>
            <person name="Lim A.C.H."/>
            <person name="Lee J.K.Y."/>
            <person name="Kittelmann S."/>
        </authorList>
    </citation>
    <scope>NUCLEOTIDE SEQUENCE [LARGE SCALE GENOMIC DNA]</scope>
    <source>
        <strain evidence="3 4">WILCCON 0185</strain>
    </source>
</reference>
<evidence type="ECO:0000259" key="2">
    <source>
        <dbReference type="Pfam" id="PF01882"/>
    </source>
</evidence>
<dbReference type="Proteomes" id="UP001623591">
    <property type="component" value="Unassembled WGS sequence"/>
</dbReference>
<comment type="caution">
    <text evidence="3">The sequence shown here is derived from an EMBL/GenBank/DDBJ whole genome shotgun (WGS) entry which is preliminary data.</text>
</comment>
<protein>
    <submittedName>
        <fullName evidence="3">DUF58 domain-containing protein</fullName>
    </submittedName>
</protein>
<dbReference type="Pfam" id="PF01882">
    <property type="entry name" value="DUF58"/>
    <property type="match status" value="1"/>
</dbReference>
<name>A0ABW8T700_9CLOT</name>